<keyword evidence="6" id="KW-1015">Disulfide bond</keyword>
<dbReference type="OrthoDB" id="10253408at2759"/>
<dbReference type="EMBL" id="CM002927">
    <property type="protein sequence ID" value="KGN48503.1"/>
    <property type="molecule type" value="Genomic_DNA"/>
</dbReference>
<gene>
    <name evidence="11" type="ORF">Csa_6G490180</name>
</gene>
<evidence type="ECO:0000256" key="2">
    <source>
        <dbReference type="ARBA" id="ARBA00022670"/>
    </source>
</evidence>
<dbReference type="Pfam" id="PF00112">
    <property type="entry name" value="Peptidase_C1"/>
    <property type="match status" value="1"/>
</dbReference>
<feature type="domain" description="Peptidase C1A papain C-terminal" evidence="9">
    <location>
        <begin position="133"/>
        <end position="349"/>
    </location>
</feature>
<evidence type="ECO:0000313" key="11">
    <source>
        <dbReference type="EMBL" id="KGN48503.1"/>
    </source>
</evidence>
<organism evidence="11 12">
    <name type="scientific">Cucumis sativus</name>
    <name type="common">Cucumber</name>
    <dbReference type="NCBI Taxonomy" id="3659"/>
    <lineage>
        <taxon>Eukaryota</taxon>
        <taxon>Viridiplantae</taxon>
        <taxon>Streptophyta</taxon>
        <taxon>Embryophyta</taxon>
        <taxon>Tracheophyta</taxon>
        <taxon>Spermatophyta</taxon>
        <taxon>Magnoliopsida</taxon>
        <taxon>eudicotyledons</taxon>
        <taxon>Gunneridae</taxon>
        <taxon>Pentapetalae</taxon>
        <taxon>rosids</taxon>
        <taxon>fabids</taxon>
        <taxon>Cucurbitales</taxon>
        <taxon>Cucurbitaceae</taxon>
        <taxon>Benincaseae</taxon>
        <taxon>Cucumis</taxon>
    </lineage>
</organism>
<dbReference type="OMA" id="YARIAMN"/>
<dbReference type="PROSITE" id="PS00139">
    <property type="entry name" value="THIOL_PROTEASE_CYS"/>
    <property type="match status" value="1"/>
</dbReference>
<evidence type="ECO:0000256" key="1">
    <source>
        <dbReference type="ARBA" id="ARBA00008455"/>
    </source>
</evidence>
<evidence type="ECO:0000313" key="12">
    <source>
        <dbReference type="Proteomes" id="UP000029981"/>
    </source>
</evidence>
<evidence type="ECO:0000256" key="5">
    <source>
        <dbReference type="ARBA" id="ARBA00022807"/>
    </source>
</evidence>
<comment type="similarity">
    <text evidence="1">Belongs to the peptidase C1 family.</text>
</comment>
<dbReference type="AlphaFoldDB" id="A0A0A0KGB1"/>
<dbReference type="SMART" id="SM00645">
    <property type="entry name" value="Pept_C1"/>
    <property type="match status" value="1"/>
</dbReference>
<dbReference type="SMART" id="SM00848">
    <property type="entry name" value="Inhibitor_I29"/>
    <property type="match status" value="1"/>
</dbReference>
<dbReference type="InterPro" id="IPR000169">
    <property type="entry name" value="Pept_cys_AS"/>
</dbReference>
<evidence type="ECO:0000256" key="4">
    <source>
        <dbReference type="ARBA" id="ARBA00022801"/>
    </source>
</evidence>
<dbReference type="InterPro" id="IPR000668">
    <property type="entry name" value="Peptidase_C1A_C"/>
</dbReference>
<dbReference type="InterPro" id="IPR038765">
    <property type="entry name" value="Papain-like_cys_pep_sf"/>
</dbReference>
<keyword evidence="7" id="KW-0325">Glycoprotein</keyword>
<evidence type="ECO:0000256" key="7">
    <source>
        <dbReference type="ARBA" id="ARBA00023180"/>
    </source>
</evidence>
<reference evidence="11 12" key="2">
    <citation type="journal article" date="2009" name="PLoS ONE">
        <title>An integrated genetic and cytogenetic map of the cucumber genome.</title>
        <authorList>
            <person name="Ren Y."/>
            <person name="Zhang Z."/>
            <person name="Liu J."/>
            <person name="Staub J.E."/>
            <person name="Han Y."/>
            <person name="Cheng Z."/>
            <person name="Li X."/>
            <person name="Lu J."/>
            <person name="Miao H."/>
            <person name="Kang H."/>
            <person name="Xie B."/>
            <person name="Gu X."/>
            <person name="Wang X."/>
            <person name="Du Y."/>
            <person name="Jin W."/>
            <person name="Huang S."/>
        </authorList>
    </citation>
    <scope>NUCLEOTIDE SEQUENCE [LARGE SCALE GENOMIC DNA]</scope>
    <source>
        <strain evidence="12">cv. 9930</strain>
    </source>
</reference>
<evidence type="ECO:0008006" key="13">
    <source>
        <dbReference type="Google" id="ProtNLM"/>
    </source>
</evidence>
<dbReference type="GO" id="GO:0005764">
    <property type="term" value="C:lysosome"/>
    <property type="evidence" value="ECO:0000318"/>
    <property type="project" value="GO_Central"/>
</dbReference>
<dbReference type="FunFam" id="3.90.70.10:FF:000067">
    <property type="entry name" value="Senescence-specific cysteine protease"/>
    <property type="match status" value="1"/>
</dbReference>
<feature type="chain" id="PRO_5018678507" description="Cysteine proteinase" evidence="8">
    <location>
        <begin position="24"/>
        <end position="351"/>
    </location>
</feature>
<feature type="signal peptide" evidence="8">
    <location>
        <begin position="1"/>
        <end position="23"/>
    </location>
</feature>
<dbReference type="Gramene" id="KGN48503">
    <property type="protein sequence ID" value="KGN48503"/>
    <property type="gene ID" value="Csa_6G490180"/>
</dbReference>
<keyword evidence="12" id="KW-1185">Reference proteome</keyword>
<dbReference type="SUPFAM" id="SSF54001">
    <property type="entry name" value="Cysteine proteinases"/>
    <property type="match status" value="1"/>
</dbReference>
<feature type="domain" description="Cathepsin propeptide inhibitor" evidence="10">
    <location>
        <begin position="41"/>
        <end position="96"/>
    </location>
</feature>
<keyword evidence="2" id="KW-0645">Protease</keyword>
<dbReference type="GO" id="GO:0051603">
    <property type="term" value="P:proteolysis involved in protein catabolic process"/>
    <property type="evidence" value="ECO:0000318"/>
    <property type="project" value="GO_Central"/>
</dbReference>
<dbReference type="KEGG" id="csv:101219723"/>
<name>A0A0A0KGB1_CUCSA</name>
<dbReference type="InterPro" id="IPR013128">
    <property type="entry name" value="Peptidase_C1A"/>
</dbReference>
<dbReference type="PRINTS" id="PR00705">
    <property type="entry name" value="PAPAIN"/>
</dbReference>
<reference evidence="11 12" key="3">
    <citation type="journal article" date="2010" name="BMC Genomics">
        <title>Transcriptome sequencing and comparative analysis of cucumber flowers with different sex types.</title>
        <authorList>
            <person name="Guo S."/>
            <person name="Zheng Y."/>
            <person name="Joung J.G."/>
            <person name="Liu S."/>
            <person name="Zhang Z."/>
            <person name="Crasta O.R."/>
            <person name="Sobral B.W."/>
            <person name="Xu Y."/>
            <person name="Huang S."/>
            <person name="Fei Z."/>
        </authorList>
    </citation>
    <scope>NUCLEOTIDE SEQUENCE [LARGE SCALE GENOMIC DNA]</scope>
    <source>
        <strain evidence="12">cv. 9930</strain>
    </source>
</reference>
<evidence type="ECO:0000256" key="6">
    <source>
        <dbReference type="ARBA" id="ARBA00023157"/>
    </source>
</evidence>
<evidence type="ECO:0000256" key="3">
    <source>
        <dbReference type="ARBA" id="ARBA00022729"/>
    </source>
</evidence>
<dbReference type="GO" id="GO:0004197">
    <property type="term" value="F:cysteine-type endopeptidase activity"/>
    <property type="evidence" value="ECO:0000318"/>
    <property type="project" value="GO_Central"/>
</dbReference>
<dbReference type="Proteomes" id="UP000029981">
    <property type="component" value="Chromosome 6"/>
</dbReference>
<dbReference type="STRING" id="3659.A0A0A0KGB1"/>
<reference evidence="11 12" key="1">
    <citation type="journal article" date="2009" name="Nat. Genet.">
        <title>The genome of the cucumber, Cucumis sativus L.</title>
        <authorList>
            <person name="Huang S."/>
            <person name="Li R."/>
            <person name="Zhang Z."/>
            <person name="Li L."/>
            <person name="Gu X."/>
            <person name="Fan W."/>
            <person name="Lucas W.J."/>
            <person name="Wang X."/>
            <person name="Xie B."/>
            <person name="Ni P."/>
            <person name="Ren Y."/>
            <person name="Zhu H."/>
            <person name="Li J."/>
            <person name="Lin K."/>
            <person name="Jin W."/>
            <person name="Fei Z."/>
            <person name="Li G."/>
            <person name="Staub J."/>
            <person name="Kilian A."/>
            <person name="van der Vossen E.A."/>
            <person name="Wu Y."/>
            <person name="Guo J."/>
            <person name="He J."/>
            <person name="Jia Z."/>
            <person name="Ren Y."/>
            <person name="Tian G."/>
            <person name="Lu Y."/>
            <person name="Ruan J."/>
            <person name="Qian W."/>
            <person name="Wang M."/>
            <person name="Huang Q."/>
            <person name="Li B."/>
            <person name="Xuan Z."/>
            <person name="Cao J."/>
            <person name="Asan"/>
            <person name="Wu Z."/>
            <person name="Zhang J."/>
            <person name="Cai Q."/>
            <person name="Bai Y."/>
            <person name="Zhao B."/>
            <person name="Han Y."/>
            <person name="Li Y."/>
            <person name="Li X."/>
            <person name="Wang S."/>
            <person name="Shi Q."/>
            <person name="Liu S."/>
            <person name="Cho W.K."/>
            <person name="Kim J.Y."/>
            <person name="Xu Y."/>
            <person name="Heller-Uszynska K."/>
            <person name="Miao H."/>
            <person name="Cheng Z."/>
            <person name="Zhang S."/>
            <person name="Wu J."/>
            <person name="Yang Y."/>
            <person name="Kang H."/>
            <person name="Li M."/>
            <person name="Liang H."/>
            <person name="Ren X."/>
            <person name="Shi Z."/>
            <person name="Wen M."/>
            <person name="Jian M."/>
            <person name="Yang H."/>
            <person name="Zhang G."/>
            <person name="Yang Z."/>
            <person name="Chen R."/>
            <person name="Liu S."/>
            <person name="Li J."/>
            <person name="Ma L."/>
            <person name="Liu H."/>
            <person name="Zhou Y."/>
            <person name="Zhao J."/>
            <person name="Fang X."/>
            <person name="Li G."/>
            <person name="Fang L."/>
            <person name="Li Y."/>
            <person name="Liu D."/>
            <person name="Zheng H."/>
            <person name="Zhang Y."/>
            <person name="Qin N."/>
            <person name="Li Z."/>
            <person name="Yang G."/>
            <person name="Yang S."/>
            <person name="Bolund L."/>
            <person name="Kristiansen K."/>
            <person name="Zheng H."/>
            <person name="Li S."/>
            <person name="Zhang X."/>
            <person name="Yang H."/>
            <person name="Wang J."/>
            <person name="Sun R."/>
            <person name="Zhang B."/>
            <person name="Jiang S."/>
            <person name="Wang J."/>
            <person name="Du Y."/>
            <person name="Li S."/>
        </authorList>
    </citation>
    <scope>NUCLEOTIDE SEQUENCE [LARGE SCALE GENOMIC DNA]</scope>
    <source>
        <strain evidence="12">cv. 9930</strain>
    </source>
</reference>
<reference evidence="11 12" key="4">
    <citation type="journal article" date="2011" name="BMC Genomics">
        <title>RNA-Seq improves annotation of protein-coding genes in the cucumber genome.</title>
        <authorList>
            <person name="Li Z."/>
            <person name="Zhang Z."/>
            <person name="Yan P."/>
            <person name="Huang S."/>
            <person name="Fei Z."/>
            <person name="Lin K."/>
        </authorList>
    </citation>
    <scope>NUCLEOTIDE SEQUENCE [LARGE SCALE GENOMIC DNA]</scope>
    <source>
        <strain evidence="12">cv. 9930</strain>
    </source>
</reference>
<evidence type="ECO:0000259" key="10">
    <source>
        <dbReference type="SMART" id="SM00848"/>
    </source>
</evidence>
<dbReference type="InterPro" id="IPR013201">
    <property type="entry name" value="Prot_inhib_I29"/>
</dbReference>
<protein>
    <recommendedName>
        <fullName evidence="13">Cysteine proteinase</fullName>
    </recommendedName>
</protein>
<proteinExistence type="inferred from homology"/>
<sequence>MTVMKFLIVPLVLVAFSCNICESFELERKDFESEKSLMQLYKRWSSHHRISRNANEMHNRFKVFKNNAKHVFKVNLMGKSLKLKLNQFADMSDDEFRNMYSSNITYYKDLHAKKIEATGGRIGGFMYEHANNIPSSIDWRKKGAVNAIKNQGRCGSCWAFAAVAAVESIHQIKTNELVSLSEEEVLDCDYRDGGCRGGFYNSAFEFMMDNDGVTIEDNYPYYEGNGYCRRRGGRNKRVRIDGYENVPRNNEYALMKAVAHQPVAVAIASGGSDFKFYGGGMFTENDFCGFNIDHTVVVVGYGTDEDGDYWIIRNQYGHRWGMNGYMKMQRGAHSPQGVCGMAMQPAYPVKY</sequence>
<accession>A0A0A0KGB1</accession>
<dbReference type="eggNOG" id="KOG1543">
    <property type="taxonomic scope" value="Eukaryota"/>
</dbReference>
<dbReference type="PROSITE" id="PS51257">
    <property type="entry name" value="PROKAR_LIPOPROTEIN"/>
    <property type="match status" value="1"/>
</dbReference>
<keyword evidence="3 8" id="KW-0732">Signal</keyword>
<dbReference type="Gene3D" id="3.90.70.10">
    <property type="entry name" value="Cysteine proteinases"/>
    <property type="match status" value="1"/>
</dbReference>
<dbReference type="Pfam" id="PF08246">
    <property type="entry name" value="Inhibitor_I29"/>
    <property type="match status" value="1"/>
</dbReference>
<dbReference type="InterPro" id="IPR039417">
    <property type="entry name" value="Peptidase_C1A_papain-like"/>
</dbReference>
<dbReference type="CDD" id="cd02248">
    <property type="entry name" value="Peptidase_C1A"/>
    <property type="match status" value="1"/>
</dbReference>
<keyword evidence="5" id="KW-0788">Thiol protease</keyword>
<keyword evidence="4" id="KW-0378">Hydrolase</keyword>
<dbReference type="GO" id="GO:0005615">
    <property type="term" value="C:extracellular space"/>
    <property type="evidence" value="ECO:0000318"/>
    <property type="project" value="GO_Central"/>
</dbReference>
<evidence type="ECO:0000259" key="9">
    <source>
        <dbReference type="SMART" id="SM00645"/>
    </source>
</evidence>
<dbReference type="PANTHER" id="PTHR12411">
    <property type="entry name" value="CYSTEINE PROTEASE FAMILY C1-RELATED"/>
    <property type="match status" value="1"/>
</dbReference>
<evidence type="ECO:0000256" key="8">
    <source>
        <dbReference type="SAM" id="SignalP"/>
    </source>
</evidence>